<dbReference type="AlphaFoldDB" id="A0A143QLF5"/>
<dbReference type="Proteomes" id="UP000076038">
    <property type="component" value="Chromosome"/>
</dbReference>
<dbReference type="CDD" id="cd07043">
    <property type="entry name" value="STAS_anti-anti-sigma_factors"/>
    <property type="match status" value="1"/>
</dbReference>
<gene>
    <name evidence="1" type="ORF">A3Q41_02485</name>
</gene>
<name>A0A143QLF5_RHOFA</name>
<dbReference type="KEGG" id="rhs:A3Q41_02485"/>
<organism evidence="1 2">
    <name type="scientific">Rhodococcoides fascians</name>
    <name type="common">Rhodococcus fascians</name>
    <dbReference type="NCBI Taxonomy" id="1828"/>
    <lineage>
        <taxon>Bacteria</taxon>
        <taxon>Bacillati</taxon>
        <taxon>Actinomycetota</taxon>
        <taxon>Actinomycetes</taxon>
        <taxon>Mycobacteriales</taxon>
        <taxon>Nocardiaceae</taxon>
        <taxon>Rhodococcoides</taxon>
    </lineage>
</organism>
<dbReference type="InterPro" id="IPR036513">
    <property type="entry name" value="STAS_dom_sf"/>
</dbReference>
<dbReference type="EMBL" id="CP015220">
    <property type="protein sequence ID" value="AMY23784.1"/>
    <property type="molecule type" value="Genomic_DNA"/>
</dbReference>
<reference evidence="2" key="2">
    <citation type="submission" date="2016-04" db="EMBL/GenBank/DDBJ databases">
        <title>Complete Genome and Plasmid Sequences for Rhodococcus fascians D188 and Draft Sequences for Rhodococcus spp. Isolates PBTS 1 and PBTS 2.</title>
        <authorList>
            <person name="Stamer R."/>
            <person name="Vereecke D."/>
            <person name="Zhang Y."/>
            <person name="Schilkey F."/>
            <person name="Devitt N."/>
            <person name="Randall J."/>
        </authorList>
    </citation>
    <scope>NUCLEOTIDE SEQUENCE [LARGE SCALE GENOMIC DNA]</scope>
    <source>
        <strain evidence="2">PBTS2</strain>
    </source>
</reference>
<reference evidence="1 2" key="1">
    <citation type="journal article" date="2016" name="Genome Announc.">
        <title>Complete Genome and Plasmid Sequences for Rhodococcus fascians D188 and Draft Sequences for Rhodococcus Isolates PBTS 1 and PBTS 2.</title>
        <authorList>
            <person name="Stamler R.A."/>
            <person name="Vereecke D."/>
            <person name="Zhang Y."/>
            <person name="Schilkey F."/>
            <person name="Devitt N."/>
            <person name="Randall J.J."/>
        </authorList>
    </citation>
    <scope>NUCLEOTIDE SEQUENCE [LARGE SCALE GENOMIC DNA]</scope>
    <source>
        <strain evidence="1 2">PBTS2</strain>
    </source>
</reference>
<dbReference type="Pfam" id="PF01740">
    <property type="entry name" value="STAS"/>
    <property type="match status" value="1"/>
</dbReference>
<evidence type="ECO:0000313" key="2">
    <source>
        <dbReference type="Proteomes" id="UP000076038"/>
    </source>
</evidence>
<keyword evidence="2" id="KW-1185">Reference proteome</keyword>
<dbReference type="Gene3D" id="3.30.750.24">
    <property type="entry name" value="STAS domain"/>
    <property type="match status" value="1"/>
</dbReference>
<dbReference type="PROSITE" id="PS50801">
    <property type="entry name" value="STAS"/>
    <property type="match status" value="1"/>
</dbReference>
<evidence type="ECO:0000313" key="1">
    <source>
        <dbReference type="EMBL" id="AMY23784.1"/>
    </source>
</evidence>
<dbReference type="InterPro" id="IPR002645">
    <property type="entry name" value="STAS_dom"/>
</dbReference>
<accession>A0A143QLF5</accession>
<protein>
    <submittedName>
        <fullName evidence="1">Uncharacterized protein</fullName>
    </submittedName>
</protein>
<dbReference type="PATRIC" id="fig|1653479.3.peg.2516"/>
<dbReference type="SUPFAM" id="SSF52091">
    <property type="entry name" value="SpoIIaa-like"/>
    <property type="match status" value="1"/>
</dbReference>
<proteinExistence type="predicted"/>
<dbReference type="OrthoDB" id="3576811at2"/>
<sequence>MSVESRGNKVRTTSVSVAEKSVSVAATGAIFTAHDGTDGSLVVAVHGDIDMLSAPMFSDFVCSRVSSKRHLTLDLSNVEFFGIAGLTVFDAVREYTAGIGASWSIVASRSVTRLLQVADLESTIPTSRPTTDQ</sequence>